<evidence type="ECO:0000313" key="2">
    <source>
        <dbReference type="Proteomes" id="UP000008782"/>
    </source>
</evidence>
<proteinExistence type="predicted"/>
<accession>E3Q555</accession>
<dbReference type="eggNOG" id="ENOG502SNA7">
    <property type="taxonomic scope" value="Eukaryota"/>
</dbReference>
<sequence length="406" mass="45939">MVAGRLLLGILVGVNDYIFNVQWSHDRGIPSQHVDYTLVTLMLGDERGAGGHEPIIELLDDRGFRLGTRTSGDHNTISKINNLDDHIIKIQHDIHDDPMESPKYVTLYQWSQDAICISAIQVSNGKMSAVLFGDVAARCGQSWFLSRRRLDTKLPHPKCVWIDADHTDNFNARSMSFHLPDFIGTPDKVEMYREDKDYMCKSTPRLAFWKYLWEGSEIPIFKPPLQYIPDKITGLEGRDKDPKQATDKVKWDMDADFDPDPIMRRSSTATQLEGKRKKLANRSGTNVDTGHLIITRAEGHEASLVCNSTSSYGYDVVSLREKAYCDMTVKRLYNLCDSIYKTNCFDVERKVIVGHGGINARGQVSTIGVPIKRYESADHWEDQCPSLEQARGSTDVSTTDLYLSKD</sequence>
<dbReference type="EMBL" id="GG697333">
    <property type="protein sequence ID" value="EFQ25822.1"/>
    <property type="molecule type" value="Genomic_DNA"/>
</dbReference>
<organism evidence="2">
    <name type="scientific">Colletotrichum graminicola (strain M1.001 / M2 / FGSC 10212)</name>
    <name type="common">Maize anthracnose fungus</name>
    <name type="synonym">Glomerella graminicola</name>
    <dbReference type="NCBI Taxonomy" id="645133"/>
    <lineage>
        <taxon>Eukaryota</taxon>
        <taxon>Fungi</taxon>
        <taxon>Dikarya</taxon>
        <taxon>Ascomycota</taxon>
        <taxon>Pezizomycotina</taxon>
        <taxon>Sordariomycetes</taxon>
        <taxon>Hypocreomycetidae</taxon>
        <taxon>Glomerellales</taxon>
        <taxon>Glomerellaceae</taxon>
        <taxon>Colletotrichum</taxon>
        <taxon>Colletotrichum graminicola species complex</taxon>
    </lineage>
</organism>
<dbReference type="OrthoDB" id="5365129at2759"/>
<keyword evidence="2" id="KW-1185">Reference proteome</keyword>
<evidence type="ECO:0000313" key="1">
    <source>
        <dbReference type="EMBL" id="EFQ25822.1"/>
    </source>
</evidence>
<name>E3Q555_COLGM</name>
<dbReference type="Proteomes" id="UP000008782">
    <property type="component" value="Unassembled WGS sequence"/>
</dbReference>
<dbReference type="AlphaFoldDB" id="E3Q555"/>
<dbReference type="GeneID" id="24406331"/>
<reference evidence="2" key="1">
    <citation type="journal article" date="2012" name="Nat. Genet.">
        <title>Lifestyle transitions in plant pathogenic Colletotrichum fungi deciphered by genome and transcriptome analyses.</title>
        <authorList>
            <person name="O'Connell R.J."/>
            <person name="Thon M.R."/>
            <person name="Hacquard S."/>
            <person name="Amyotte S.G."/>
            <person name="Kleemann J."/>
            <person name="Torres M.F."/>
            <person name="Damm U."/>
            <person name="Buiate E.A."/>
            <person name="Epstein L."/>
            <person name="Alkan N."/>
            <person name="Altmueller J."/>
            <person name="Alvarado-Balderrama L."/>
            <person name="Bauser C.A."/>
            <person name="Becker C."/>
            <person name="Birren B.W."/>
            <person name="Chen Z."/>
            <person name="Choi J."/>
            <person name="Crouch J.A."/>
            <person name="Duvick J.P."/>
            <person name="Farman M.A."/>
            <person name="Gan P."/>
            <person name="Heiman D."/>
            <person name="Henrissat B."/>
            <person name="Howard R.J."/>
            <person name="Kabbage M."/>
            <person name="Koch C."/>
            <person name="Kracher B."/>
            <person name="Kubo Y."/>
            <person name="Law A.D."/>
            <person name="Lebrun M.-H."/>
            <person name="Lee Y.-H."/>
            <person name="Miyara I."/>
            <person name="Moore N."/>
            <person name="Neumann U."/>
            <person name="Nordstroem K."/>
            <person name="Panaccione D.G."/>
            <person name="Panstruga R."/>
            <person name="Place M."/>
            <person name="Proctor R.H."/>
            <person name="Prusky D."/>
            <person name="Rech G."/>
            <person name="Reinhardt R."/>
            <person name="Rollins J.A."/>
            <person name="Rounsley S."/>
            <person name="Schardl C.L."/>
            <person name="Schwartz D.C."/>
            <person name="Shenoy N."/>
            <person name="Shirasu K."/>
            <person name="Sikhakolli U.R."/>
            <person name="Stueber K."/>
            <person name="Sukno S.A."/>
            <person name="Sweigard J.A."/>
            <person name="Takano Y."/>
            <person name="Takahara H."/>
            <person name="Trail F."/>
            <person name="van der Does H.C."/>
            <person name="Voll L.M."/>
            <person name="Will I."/>
            <person name="Young S."/>
            <person name="Zeng Q."/>
            <person name="Zhang J."/>
            <person name="Zhou S."/>
            <person name="Dickman M.B."/>
            <person name="Schulze-Lefert P."/>
            <person name="Ver Loren van Themaat E."/>
            <person name="Ma L.-J."/>
            <person name="Vaillancourt L.J."/>
        </authorList>
    </citation>
    <scope>NUCLEOTIDE SEQUENCE [LARGE SCALE GENOMIC DNA]</scope>
    <source>
        <strain evidence="2">M1.001 / M2 / FGSC 10212</strain>
    </source>
</reference>
<dbReference type="HOGENOM" id="CLU_046577_0_0_1"/>
<gene>
    <name evidence="1" type="ORF">GLRG_00966</name>
</gene>
<protein>
    <submittedName>
        <fullName evidence="1">Uncharacterized protein</fullName>
    </submittedName>
</protein>
<dbReference type="RefSeq" id="XP_008089842.1">
    <property type="nucleotide sequence ID" value="XM_008091651.1"/>
</dbReference>
<dbReference type="VEuPathDB" id="FungiDB:GLRG_00966"/>